<proteinExistence type="predicted"/>
<gene>
    <name evidence="1" type="ORF">METZ01_LOCUS401207</name>
</gene>
<protein>
    <submittedName>
        <fullName evidence="1">Uncharacterized protein</fullName>
    </submittedName>
</protein>
<accession>A0A382VPD7</accession>
<dbReference type="AlphaFoldDB" id="A0A382VPD7"/>
<reference evidence="1" key="1">
    <citation type="submission" date="2018-05" db="EMBL/GenBank/DDBJ databases">
        <authorList>
            <person name="Lanie J.A."/>
            <person name="Ng W.-L."/>
            <person name="Kazmierczak K.M."/>
            <person name="Andrzejewski T.M."/>
            <person name="Davidsen T.M."/>
            <person name="Wayne K.J."/>
            <person name="Tettelin H."/>
            <person name="Glass J.I."/>
            <person name="Rusch D."/>
            <person name="Podicherti R."/>
            <person name="Tsui H.-C.T."/>
            <person name="Winkler M.E."/>
        </authorList>
    </citation>
    <scope>NUCLEOTIDE SEQUENCE</scope>
</reference>
<organism evidence="1">
    <name type="scientific">marine metagenome</name>
    <dbReference type="NCBI Taxonomy" id="408172"/>
    <lineage>
        <taxon>unclassified sequences</taxon>
        <taxon>metagenomes</taxon>
        <taxon>ecological metagenomes</taxon>
    </lineage>
</organism>
<sequence length="62" mass="6891">MLLFTLLNKKRYYSSAFVCTEVVINRVSDCNILIFSRSSFLKSRATLLTVGLGTPNSSTTLV</sequence>
<evidence type="ECO:0000313" key="1">
    <source>
        <dbReference type="EMBL" id="SVD48353.1"/>
    </source>
</evidence>
<name>A0A382VPD7_9ZZZZ</name>
<dbReference type="EMBL" id="UINC01153564">
    <property type="protein sequence ID" value="SVD48353.1"/>
    <property type="molecule type" value="Genomic_DNA"/>
</dbReference>